<dbReference type="Pfam" id="PF10824">
    <property type="entry name" value="T7SS_ESX_EspC"/>
    <property type="match status" value="1"/>
</dbReference>
<evidence type="ECO:0000313" key="2">
    <source>
        <dbReference type="Proteomes" id="UP001596220"/>
    </source>
</evidence>
<dbReference type="InterPro" id="IPR022536">
    <property type="entry name" value="EspC"/>
</dbReference>
<gene>
    <name evidence="1" type="ORF">ACFP3R_22260</name>
</gene>
<protein>
    <submittedName>
        <fullName evidence="1">Type VII secretion target</fullName>
    </submittedName>
</protein>
<accession>A0ABW1P9F4</accession>
<reference evidence="2" key="1">
    <citation type="journal article" date="2019" name="Int. J. Syst. Evol. Microbiol.">
        <title>The Global Catalogue of Microorganisms (GCM) 10K type strain sequencing project: providing services to taxonomists for standard genome sequencing and annotation.</title>
        <authorList>
            <consortium name="The Broad Institute Genomics Platform"/>
            <consortium name="The Broad Institute Genome Sequencing Center for Infectious Disease"/>
            <person name="Wu L."/>
            <person name="Ma J."/>
        </authorList>
    </citation>
    <scope>NUCLEOTIDE SEQUENCE [LARGE SCALE GENOMIC DNA]</scope>
    <source>
        <strain evidence="2">CGMCC 4.7246</strain>
    </source>
</reference>
<dbReference type="EMBL" id="JBHSQO010000023">
    <property type="protein sequence ID" value="MFC6092003.1"/>
    <property type="molecule type" value="Genomic_DNA"/>
</dbReference>
<keyword evidence="2" id="KW-1185">Reference proteome</keyword>
<evidence type="ECO:0000313" key="1">
    <source>
        <dbReference type="EMBL" id="MFC6092003.1"/>
    </source>
</evidence>
<dbReference type="Proteomes" id="UP001596220">
    <property type="component" value="Unassembled WGS sequence"/>
</dbReference>
<sequence length="117" mass="12310">MGDGFTVDSGELAAQAGALDGFATRADTATDAGRHVTSLDDAYGLLCRPFADLLKDPQQRGVDTLQATSESLRQLVTDLGDTAKTYREAEEKVSAVLRALVRSLEAVSAAPRVGRGN</sequence>
<name>A0ABW1P9F4_9PSEU</name>
<comment type="caution">
    <text evidence="1">The sequence shown here is derived from an EMBL/GenBank/DDBJ whole genome shotgun (WGS) entry which is preliminary data.</text>
</comment>
<dbReference type="RefSeq" id="WP_380638302.1">
    <property type="nucleotide sequence ID" value="NZ_JBHSQO010000023.1"/>
</dbReference>
<proteinExistence type="predicted"/>
<organism evidence="1 2">
    <name type="scientific">Saccharothrix lopnurensis</name>
    <dbReference type="NCBI Taxonomy" id="1670621"/>
    <lineage>
        <taxon>Bacteria</taxon>
        <taxon>Bacillati</taxon>
        <taxon>Actinomycetota</taxon>
        <taxon>Actinomycetes</taxon>
        <taxon>Pseudonocardiales</taxon>
        <taxon>Pseudonocardiaceae</taxon>
        <taxon>Saccharothrix</taxon>
    </lineage>
</organism>